<dbReference type="Pfam" id="PF13087">
    <property type="entry name" value="AAA_12"/>
    <property type="match status" value="1"/>
</dbReference>
<dbReference type="PANTHER" id="PTHR10887:SF495">
    <property type="entry name" value="HELICASE SENATAXIN ISOFORM X1-RELATED"/>
    <property type="match status" value="1"/>
</dbReference>
<organism evidence="2 3">
    <name type="scientific">Prymnesium parvum</name>
    <name type="common">Toxic golden alga</name>
    <dbReference type="NCBI Taxonomy" id="97485"/>
    <lineage>
        <taxon>Eukaryota</taxon>
        <taxon>Haptista</taxon>
        <taxon>Haptophyta</taxon>
        <taxon>Prymnesiophyceae</taxon>
        <taxon>Prymnesiales</taxon>
        <taxon>Prymnesiaceae</taxon>
        <taxon>Prymnesium</taxon>
    </lineage>
</organism>
<dbReference type="EMBL" id="JBGBPQ010000006">
    <property type="protein sequence ID" value="KAL1523446.1"/>
    <property type="molecule type" value="Genomic_DNA"/>
</dbReference>
<dbReference type="Gene3D" id="3.40.50.300">
    <property type="entry name" value="P-loop containing nucleotide triphosphate hydrolases"/>
    <property type="match status" value="1"/>
</dbReference>
<sequence length="149" mass="16089">MHPSISLFPSLTFYGGGLSDGVTVADRSTSAFPWPGSEPLVFYASSSQEERPSASRTSWANTGEAQLVVAIASRLLEGGASPSDIAVITPYAGQRRVIKDTTHYAIVSTLTRGHGFHICSNHAARSRMRTISPTPPLSTRAAYHPYFRH</sequence>
<keyword evidence="3" id="KW-1185">Reference proteome</keyword>
<comment type="caution">
    <text evidence="2">The sequence shown here is derived from an EMBL/GenBank/DDBJ whole genome shotgun (WGS) entry which is preliminary data.</text>
</comment>
<dbReference type="InterPro" id="IPR041679">
    <property type="entry name" value="DNA2/NAM7-like_C"/>
</dbReference>
<protein>
    <recommendedName>
        <fullName evidence="1">DNA2/NAM7 helicase-like C-terminal domain-containing protein</fullName>
    </recommendedName>
</protein>
<dbReference type="Proteomes" id="UP001515480">
    <property type="component" value="Unassembled WGS sequence"/>
</dbReference>
<dbReference type="InterPro" id="IPR027417">
    <property type="entry name" value="P-loop_NTPase"/>
</dbReference>
<dbReference type="InterPro" id="IPR047187">
    <property type="entry name" value="SF1_C_Upf1"/>
</dbReference>
<dbReference type="AlphaFoldDB" id="A0AB34JNP5"/>
<reference evidence="2 3" key="1">
    <citation type="journal article" date="2024" name="Science">
        <title>Giant polyketide synthase enzymes in the biosynthesis of giant marine polyether toxins.</title>
        <authorList>
            <person name="Fallon T.R."/>
            <person name="Shende V.V."/>
            <person name="Wierzbicki I.H."/>
            <person name="Pendleton A.L."/>
            <person name="Watervoot N.F."/>
            <person name="Auber R.P."/>
            <person name="Gonzalez D.J."/>
            <person name="Wisecaver J.H."/>
            <person name="Moore B.S."/>
        </authorList>
    </citation>
    <scope>NUCLEOTIDE SEQUENCE [LARGE SCALE GENOMIC DNA]</scope>
    <source>
        <strain evidence="2 3">12B1</strain>
    </source>
</reference>
<evidence type="ECO:0000259" key="1">
    <source>
        <dbReference type="Pfam" id="PF13087"/>
    </source>
</evidence>
<gene>
    <name evidence="2" type="ORF">AB1Y20_018386</name>
</gene>
<evidence type="ECO:0000313" key="3">
    <source>
        <dbReference type="Proteomes" id="UP001515480"/>
    </source>
</evidence>
<feature type="domain" description="DNA2/NAM7 helicase-like C-terminal" evidence="1">
    <location>
        <begin position="1"/>
        <end position="103"/>
    </location>
</feature>
<accession>A0AB34JNP5</accession>
<dbReference type="InterPro" id="IPR045055">
    <property type="entry name" value="DNA2/NAM7-like"/>
</dbReference>
<evidence type="ECO:0000313" key="2">
    <source>
        <dbReference type="EMBL" id="KAL1523446.1"/>
    </source>
</evidence>
<dbReference type="CDD" id="cd18808">
    <property type="entry name" value="SF1_C_Upf1"/>
    <property type="match status" value="1"/>
</dbReference>
<dbReference type="SUPFAM" id="SSF52540">
    <property type="entry name" value="P-loop containing nucleoside triphosphate hydrolases"/>
    <property type="match status" value="1"/>
</dbReference>
<proteinExistence type="predicted"/>
<name>A0AB34JNP5_PRYPA</name>
<dbReference type="PANTHER" id="PTHR10887">
    <property type="entry name" value="DNA2/NAM7 HELICASE FAMILY"/>
    <property type="match status" value="1"/>
</dbReference>